<comment type="caution">
    <text evidence="2">The sequence shown here is derived from an EMBL/GenBank/DDBJ whole genome shotgun (WGS) entry which is preliminary data.</text>
</comment>
<proteinExistence type="predicted"/>
<sequence length="136" mass="15197">MKITFWGCRGSIPAPLSGAEVREKIVRAVRECPSGTDPEEWLDSMPLGVGSTYGGETSCVEVSSGERRLILDAGSGIRKLGLRMMAGQEYTRPVHILFSHFHWDHIQGLPFFVPLLKPDTEINFYSGRKDIKEFIS</sequence>
<feature type="non-terminal residue" evidence="2">
    <location>
        <position position="136"/>
    </location>
</feature>
<organism evidence="2">
    <name type="scientific">marine sediment metagenome</name>
    <dbReference type="NCBI Taxonomy" id="412755"/>
    <lineage>
        <taxon>unclassified sequences</taxon>
        <taxon>metagenomes</taxon>
        <taxon>ecological metagenomes</taxon>
    </lineage>
</organism>
<dbReference type="SUPFAM" id="SSF56281">
    <property type="entry name" value="Metallo-hydrolase/oxidoreductase"/>
    <property type="match status" value="1"/>
</dbReference>
<name>X0SB29_9ZZZZ</name>
<dbReference type="EMBL" id="BARS01001478">
    <property type="protein sequence ID" value="GAF72376.1"/>
    <property type="molecule type" value="Genomic_DNA"/>
</dbReference>
<protein>
    <recommendedName>
        <fullName evidence="1">Metallo-beta-lactamase domain-containing protein</fullName>
    </recommendedName>
</protein>
<dbReference type="InterPro" id="IPR036866">
    <property type="entry name" value="RibonucZ/Hydroxyglut_hydro"/>
</dbReference>
<gene>
    <name evidence="2" type="ORF">S01H1_02891</name>
</gene>
<dbReference type="AlphaFoldDB" id="X0SB29"/>
<evidence type="ECO:0000313" key="2">
    <source>
        <dbReference type="EMBL" id="GAF72376.1"/>
    </source>
</evidence>
<reference evidence="2" key="1">
    <citation type="journal article" date="2014" name="Front. Microbiol.">
        <title>High frequency of phylogenetically diverse reductive dehalogenase-homologous genes in deep subseafloor sedimentary metagenomes.</title>
        <authorList>
            <person name="Kawai M."/>
            <person name="Futagami T."/>
            <person name="Toyoda A."/>
            <person name="Takaki Y."/>
            <person name="Nishi S."/>
            <person name="Hori S."/>
            <person name="Arai W."/>
            <person name="Tsubouchi T."/>
            <person name="Morono Y."/>
            <person name="Uchiyama I."/>
            <person name="Ito T."/>
            <person name="Fujiyama A."/>
            <person name="Inagaki F."/>
            <person name="Takami H."/>
        </authorList>
    </citation>
    <scope>NUCLEOTIDE SEQUENCE</scope>
    <source>
        <strain evidence="2">Expedition CK06-06</strain>
    </source>
</reference>
<dbReference type="InterPro" id="IPR001279">
    <property type="entry name" value="Metallo-B-lactamas"/>
</dbReference>
<dbReference type="Gene3D" id="3.60.15.10">
    <property type="entry name" value="Ribonuclease Z/Hydroxyacylglutathione hydrolase-like"/>
    <property type="match status" value="1"/>
</dbReference>
<dbReference type="Pfam" id="PF00753">
    <property type="entry name" value="Lactamase_B"/>
    <property type="match status" value="1"/>
</dbReference>
<feature type="domain" description="Metallo-beta-lactamase" evidence="1">
    <location>
        <begin position="54"/>
        <end position="114"/>
    </location>
</feature>
<evidence type="ECO:0000259" key="1">
    <source>
        <dbReference type="Pfam" id="PF00753"/>
    </source>
</evidence>
<accession>X0SB29</accession>